<organism evidence="1 2">
    <name type="scientific">Sulfurivirga caldicuralii</name>
    <dbReference type="NCBI Taxonomy" id="364032"/>
    <lineage>
        <taxon>Bacteria</taxon>
        <taxon>Pseudomonadati</taxon>
        <taxon>Pseudomonadota</taxon>
        <taxon>Gammaproteobacteria</taxon>
        <taxon>Thiotrichales</taxon>
        <taxon>Piscirickettsiaceae</taxon>
        <taxon>Sulfurivirga</taxon>
    </lineage>
</organism>
<dbReference type="InterPro" id="IPR014993">
    <property type="entry name" value="DUF1841"/>
</dbReference>
<dbReference type="OrthoDB" id="9789432at2"/>
<dbReference type="STRING" id="364032.SAMN05443662_1111"/>
<protein>
    <recommendedName>
        <fullName evidence="3">DUF1841 domain-containing protein</fullName>
    </recommendedName>
</protein>
<dbReference type="AlphaFoldDB" id="A0A1N6FK71"/>
<proteinExistence type="predicted"/>
<gene>
    <name evidence="1" type="ORF">SAMN05443662_1111</name>
</gene>
<evidence type="ECO:0008006" key="3">
    <source>
        <dbReference type="Google" id="ProtNLM"/>
    </source>
</evidence>
<dbReference type="EMBL" id="FSRE01000002">
    <property type="protein sequence ID" value="SIN95610.1"/>
    <property type="molecule type" value="Genomic_DNA"/>
</dbReference>
<accession>A0A1N6FK71</accession>
<sequence length="141" mass="16349">MFTQDRDQLRKFWVDAWQKSQRGEPLDPLSQQVVEIISEHPEYQALLTEKAMQREFLPESGEVNPFLHMGMHLALREQIATDRPQGIRHVFNRLALQSGGSHEAEHRMMDCLGEALWQAQRSQRPPDEQAYLACLKSLLTP</sequence>
<evidence type="ECO:0000313" key="2">
    <source>
        <dbReference type="Proteomes" id="UP000198461"/>
    </source>
</evidence>
<dbReference type="Pfam" id="PF08897">
    <property type="entry name" value="DUF1841"/>
    <property type="match status" value="1"/>
</dbReference>
<keyword evidence="2" id="KW-1185">Reference proteome</keyword>
<evidence type="ECO:0000313" key="1">
    <source>
        <dbReference type="EMBL" id="SIN95610.1"/>
    </source>
</evidence>
<dbReference type="RefSeq" id="WP_074201375.1">
    <property type="nucleotide sequence ID" value="NZ_FSRE01000002.1"/>
</dbReference>
<dbReference type="Proteomes" id="UP000198461">
    <property type="component" value="Unassembled WGS sequence"/>
</dbReference>
<name>A0A1N6FK71_9GAMM</name>
<reference evidence="1 2" key="1">
    <citation type="submission" date="2016-11" db="EMBL/GenBank/DDBJ databases">
        <authorList>
            <person name="Jaros S."/>
            <person name="Januszkiewicz K."/>
            <person name="Wedrychowicz H."/>
        </authorList>
    </citation>
    <scope>NUCLEOTIDE SEQUENCE [LARGE SCALE GENOMIC DNA]</scope>
    <source>
        <strain evidence="1 2">DSM 17737</strain>
    </source>
</reference>